<protein>
    <submittedName>
        <fullName evidence="2">Uncharacterized protein</fullName>
    </submittedName>
</protein>
<evidence type="ECO:0000313" key="3">
    <source>
        <dbReference type="Proteomes" id="UP001162131"/>
    </source>
</evidence>
<accession>A0AAU9JVB8</accession>
<name>A0AAU9JVB8_9CILI</name>
<sequence length="329" mass="38368">MNAGLLSSNLEEQILQSLSEFRALATDMEEKNQNTEEIHKVIESLEESYAKLTAESTPHSKNCHIISKGLKKIYDFYSSKQQFPGVAPSFADIEHGNSIWNNAKFLKFCKDFGLDEIKREDLLNIFKANASFRREMNEDQFKAALKDIAQKLFKNEPEEAKMEKMYDYLKVYDLDYIQKIAKGFGLPFSKEKIDFRVQGLPETKSSEKKLPKHSSLPNIHTPKIKDLEKIEKVKATKKFVKIPLQSKTPHRYSDKKLLLSQNPLRYTWQKLSQITDDVLQVDKDLENIIERTVDNRLSLDKNLLQRDLKKGNMEQPKYQIKTHFKEPKH</sequence>
<feature type="coiled-coil region" evidence="1">
    <location>
        <begin position="18"/>
        <end position="55"/>
    </location>
</feature>
<dbReference type="Pfam" id="PF05517">
    <property type="entry name" value="p25-alpha"/>
    <property type="match status" value="1"/>
</dbReference>
<comment type="caution">
    <text evidence="2">The sequence shown here is derived from an EMBL/GenBank/DDBJ whole genome shotgun (WGS) entry which is preliminary data.</text>
</comment>
<reference evidence="2" key="1">
    <citation type="submission" date="2021-09" db="EMBL/GenBank/DDBJ databases">
        <authorList>
            <consortium name="AG Swart"/>
            <person name="Singh M."/>
            <person name="Singh A."/>
            <person name="Seah K."/>
            <person name="Emmerich C."/>
        </authorList>
    </citation>
    <scope>NUCLEOTIDE SEQUENCE</scope>
    <source>
        <strain evidence="2">ATCC30299</strain>
    </source>
</reference>
<dbReference type="GO" id="GO:0015631">
    <property type="term" value="F:tubulin binding"/>
    <property type="evidence" value="ECO:0007669"/>
    <property type="project" value="InterPro"/>
</dbReference>
<dbReference type="InterPro" id="IPR008907">
    <property type="entry name" value="TPP/p25"/>
</dbReference>
<keyword evidence="3" id="KW-1185">Reference proteome</keyword>
<keyword evidence="1" id="KW-0175">Coiled coil</keyword>
<dbReference type="Proteomes" id="UP001162131">
    <property type="component" value="Unassembled WGS sequence"/>
</dbReference>
<organism evidence="2 3">
    <name type="scientific">Blepharisma stoltei</name>
    <dbReference type="NCBI Taxonomy" id="1481888"/>
    <lineage>
        <taxon>Eukaryota</taxon>
        <taxon>Sar</taxon>
        <taxon>Alveolata</taxon>
        <taxon>Ciliophora</taxon>
        <taxon>Postciliodesmatophora</taxon>
        <taxon>Heterotrichea</taxon>
        <taxon>Heterotrichida</taxon>
        <taxon>Blepharismidae</taxon>
        <taxon>Blepharisma</taxon>
    </lineage>
</organism>
<dbReference type="Gene3D" id="1.10.238.10">
    <property type="entry name" value="EF-hand"/>
    <property type="match status" value="1"/>
</dbReference>
<gene>
    <name evidence="2" type="ORF">BSTOLATCC_MIC52209</name>
</gene>
<dbReference type="GO" id="GO:0046785">
    <property type="term" value="P:microtubule polymerization"/>
    <property type="evidence" value="ECO:0007669"/>
    <property type="project" value="InterPro"/>
</dbReference>
<proteinExistence type="predicted"/>
<evidence type="ECO:0000256" key="1">
    <source>
        <dbReference type="SAM" id="Coils"/>
    </source>
</evidence>
<evidence type="ECO:0000313" key="2">
    <source>
        <dbReference type="EMBL" id="CAG9330795.1"/>
    </source>
</evidence>
<dbReference type="EMBL" id="CAJZBQ010000052">
    <property type="protein sequence ID" value="CAG9330795.1"/>
    <property type="molecule type" value="Genomic_DNA"/>
</dbReference>
<dbReference type="AlphaFoldDB" id="A0AAU9JVB8"/>